<dbReference type="Pfam" id="PF00641">
    <property type="entry name" value="Zn_ribbon_RanBP"/>
    <property type="match status" value="3"/>
</dbReference>
<evidence type="ECO:0000256" key="17">
    <source>
        <dbReference type="ARBA" id="ARBA00068609"/>
    </source>
</evidence>
<dbReference type="PANTHER" id="PTHR23193:SF23">
    <property type="entry name" value="NUCLEAR PORE COMPLEX PROTEIN NUP153"/>
    <property type="match status" value="1"/>
</dbReference>
<evidence type="ECO:0000256" key="6">
    <source>
        <dbReference type="ARBA" id="ARBA00022737"/>
    </source>
</evidence>
<reference evidence="23" key="2">
    <citation type="submission" date="2015-02" db="UniProtKB">
        <authorList>
            <consortium name="EnsemblMetazoa"/>
        </authorList>
    </citation>
    <scope>IDENTIFICATION</scope>
</reference>
<dbReference type="Proteomes" id="UP000014500">
    <property type="component" value="Unassembled WGS sequence"/>
</dbReference>
<keyword evidence="13" id="KW-0906">Nuclear pore complex</keyword>
<proteinExistence type="inferred from homology"/>
<dbReference type="GO" id="GO:0008270">
    <property type="term" value="F:zinc ion binding"/>
    <property type="evidence" value="ECO:0007669"/>
    <property type="project" value="UniProtKB-KW"/>
</dbReference>
<evidence type="ECO:0000256" key="4">
    <source>
        <dbReference type="ARBA" id="ARBA00022448"/>
    </source>
</evidence>
<feature type="region of interest" description="Disordered" evidence="21">
    <location>
        <begin position="988"/>
        <end position="1013"/>
    </location>
</feature>
<evidence type="ECO:0000256" key="12">
    <source>
        <dbReference type="ARBA" id="ARBA00023125"/>
    </source>
</evidence>
<feature type="domain" description="RanBP2-type" evidence="22">
    <location>
        <begin position="721"/>
        <end position="750"/>
    </location>
</feature>
<dbReference type="InterPro" id="IPR036443">
    <property type="entry name" value="Znf_RanBP2_sf"/>
</dbReference>
<evidence type="ECO:0000256" key="14">
    <source>
        <dbReference type="ARBA" id="ARBA00023136"/>
    </source>
</evidence>
<feature type="compositionally biased region" description="Gly residues" evidence="21">
    <location>
        <begin position="1"/>
        <end position="10"/>
    </location>
</feature>
<evidence type="ECO:0000256" key="13">
    <source>
        <dbReference type="ARBA" id="ARBA00023132"/>
    </source>
</evidence>
<comment type="subcellular location">
    <subcellularLocation>
        <location evidence="2">Nucleus membrane</location>
    </subcellularLocation>
    <subcellularLocation>
        <location evidence="3">Nucleus</location>
        <location evidence="3">Nuclear pore complex</location>
    </subcellularLocation>
</comment>
<feature type="compositionally biased region" description="Basic and acidic residues" evidence="21">
    <location>
        <begin position="184"/>
        <end position="195"/>
    </location>
</feature>
<dbReference type="STRING" id="126957.T1J2Y7"/>
<feature type="region of interest" description="Disordered" evidence="21">
    <location>
        <begin position="281"/>
        <end position="314"/>
    </location>
</feature>
<feature type="region of interest" description="Disordered" evidence="21">
    <location>
        <begin position="59"/>
        <end position="82"/>
    </location>
</feature>
<organism evidence="23 24">
    <name type="scientific">Strigamia maritima</name>
    <name type="common">European centipede</name>
    <name type="synonym">Geophilus maritimus</name>
    <dbReference type="NCBI Taxonomy" id="126957"/>
    <lineage>
        <taxon>Eukaryota</taxon>
        <taxon>Metazoa</taxon>
        <taxon>Ecdysozoa</taxon>
        <taxon>Arthropoda</taxon>
        <taxon>Myriapoda</taxon>
        <taxon>Chilopoda</taxon>
        <taxon>Pleurostigmophora</taxon>
        <taxon>Geophilomorpha</taxon>
        <taxon>Linotaeniidae</taxon>
        <taxon>Strigamia</taxon>
    </lineage>
</organism>
<feature type="compositionally biased region" description="Polar residues" evidence="21">
    <location>
        <begin position="297"/>
        <end position="308"/>
    </location>
</feature>
<dbReference type="GO" id="GO:0008139">
    <property type="term" value="F:nuclear localization sequence binding"/>
    <property type="evidence" value="ECO:0007669"/>
    <property type="project" value="TreeGrafter"/>
</dbReference>
<dbReference type="Gene3D" id="4.10.1060.10">
    <property type="entry name" value="Zinc finger, RanBP2-type"/>
    <property type="match status" value="3"/>
</dbReference>
<dbReference type="PANTHER" id="PTHR23193">
    <property type="entry name" value="NUCLEAR PORE COMPLEX PROTEIN NUP"/>
    <property type="match status" value="1"/>
</dbReference>
<feature type="region of interest" description="Disordered" evidence="21">
    <location>
        <begin position="1"/>
        <end position="28"/>
    </location>
</feature>
<keyword evidence="9" id="KW-0862">Zinc</keyword>
<evidence type="ECO:0000256" key="8">
    <source>
        <dbReference type="ARBA" id="ARBA00022816"/>
    </source>
</evidence>
<dbReference type="GO" id="GO:0006606">
    <property type="term" value="P:protein import into nucleus"/>
    <property type="evidence" value="ECO:0007669"/>
    <property type="project" value="TreeGrafter"/>
</dbReference>
<feature type="region of interest" description="Disordered" evidence="21">
    <location>
        <begin position="1448"/>
        <end position="1488"/>
    </location>
</feature>
<feature type="compositionally biased region" description="Polar residues" evidence="21">
    <location>
        <begin position="281"/>
        <end position="290"/>
    </location>
</feature>
<feature type="compositionally biased region" description="Pro residues" evidence="21">
    <location>
        <begin position="1448"/>
        <end position="1457"/>
    </location>
</feature>
<feature type="region of interest" description="Disordered" evidence="21">
    <location>
        <begin position="506"/>
        <end position="551"/>
    </location>
</feature>
<feature type="compositionally biased region" description="Low complexity" evidence="21">
    <location>
        <begin position="699"/>
        <end position="708"/>
    </location>
</feature>
<dbReference type="InterPro" id="IPR013913">
    <property type="entry name" value="Nup153_N"/>
</dbReference>
<evidence type="ECO:0000259" key="22">
    <source>
        <dbReference type="PROSITE" id="PS50199"/>
    </source>
</evidence>
<evidence type="ECO:0000313" key="23">
    <source>
        <dbReference type="EnsemblMetazoa" id="SMAR007941-PA"/>
    </source>
</evidence>
<keyword evidence="11" id="KW-0811">Translocation</keyword>
<dbReference type="HOGENOM" id="CLU_249314_0_0_1"/>
<evidence type="ECO:0000256" key="21">
    <source>
        <dbReference type="SAM" id="MobiDB-lite"/>
    </source>
</evidence>
<keyword evidence="24" id="KW-1185">Reference proteome</keyword>
<dbReference type="FunFam" id="4.10.1060.10:FF:000001">
    <property type="entry name" value="Nuclear pore complex protein Nup153"/>
    <property type="match status" value="1"/>
</dbReference>
<feature type="domain" description="RanBP2-type" evidence="22">
    <location>
        <begin position="766"/>
        <end position="795"/>
    </location>
</feature>
<evidence type="ECO:0000256" key="11">
    <source>
        <dbReference type="ARBA" id="ARBA00023010"/>
    </source>
</evidence>
<keyword evidence="6" id="KW-0677">Repeat</keyword>
<evidence type="ECO:0000256" key="10">
    <source>
        <dbReference type="ARBA" id="ARBA00022927"/>
    </source>
</evidence>
<dbReference type="eggNOG" id="KOG4719">
    <property type="taxonomic scope" value="Eukaryota"/>
</dbReference>
<comment type="similarity">
    <text evidence="16">Belongs to the NUP153 family.</text>
</comment>
<evidence type="ECO:0000313" key="24">
    <source>
        <dbReference type="Proteomes" id="UP000014500"/>
    </source>
</evidence>
<keyword evidence="12" id="KW-0238">DNA-binding</keyword>
<evidence type="ECO:0000256" key="18">
    <source>
        <dbReference type="ARBA" id="ARBA00078197"/>
    </source>
</evidence>
<keyword evidence="4" id="KW-0813">Transport</keyword>
<keyword evidence="8" id="KW-0509">mRNA transport</keyword>
<dbReference type="Pfam" id="PF08604">
    <property type="entry name" value="Nup153"/>
    <property type="match status" value="1"/>
</dbReference>
<reference evidence="24" key="1">
    <citation type="submission" date="2011-05" db="EMBL/GenBank/DDBJ databases">
        <authorList>
            <person name="Richards S.R."/>
            <person name="Qu J."/>
            <person name="Jiang H."/>
            <person name="Jhangiani S.N."/>
            <person name="Agravi P."/>
            <person name="Goodspeed R."/>
            <person name="Gross S."/>
            <person name="Mandapat C."/>
            <person name="Jackson L."/>
            <person name="Mathew T."/>
            <person name="Pu L."/>
            <person name="Thornton R."/>
            <person name="Saada N."/>
            <person name="Wilczek-Boney K.B."/>
            <person name="Lee S."/>
            <person name="Kovar C."/>
            <person name="Wu Y."/>
            <person name="Scherer S.E."/>
            <person name="Worley K.C."/>
            <person name="Muzny D.M."/>
            <person name="Gibbs R."/>
        </authorList>
    </citation>
    <scope>NUCLEOTIDE SEQUENCE</scope>
    <source>
        <strain evidence="24">Brora</strain>
    </source>
</reference>
<sequence>MAVEPGGGGKLRNKRNHGNKPYTRHNAENKSLFRRVTDTVASIIIPTWMPNFMSWKSEEEEELDLNENHHPHPPHQHHQQENVREDLGLESTSSVHMNENNVAHGSGVRSHPTRKLWPRAISRSDLTAPDGSYDSGAFSTQSVISNEFPQWSAESEPVRRSQTSFSLQSECGVGVPPSNIHVISKEPVPDNRSECSDASVSTSGCSSMIPHPDRREYQREILQLNDSSLRQLSEKLTRSCLPTSRPSLHVAAASDRAVKETTSGPFLSTPDINSVVESNTSLESHLGNSSRMDDSRNCIQHSKPQPSSAGKKPTFNVDAFENPVWNDRSILNESLISSPFYGGPTAFGGASSTRRNKYQSYLPYSAPSKSSKRLQVRVRNLNTTADVDNLDCMSLTTRRILDSLEKMSTPLTDAKKIPSKTSFADSPFMINQRTTTRRPNLTGPDPHGSLPLRRGPPLNRLQTPIAGSSSKQPRLDVLKAKVMNPKYAISQRILETSVWRSAMENPKNDSPKFGWTSPSLISCGSNKPTESRKMKTRQTMHYSSKPTADEIVEPPLDLPQIPLPITNLPTFNFDLTTKPPVKANDYKNISAVNFRLPSEVGMKTVQKTAGEDSDDIEFVFSSPLKVTVSEPPKEKEKTRSVVFTSTPTPNGNFAFNSTTSTILKRKPQSPEISTTPVLGLAKEFKMGSVMDLLKSEKFTSAGKSTESSGKSKDSKSKDEQPEGTWSCPKCSINNQDSKNSCASCSTLKPGHVSSAPLGFGDMFKPKAGSWECSICSLRNEGGSSKCVACETPKPSAEKKVEATPMETSSVSTFGNQFKKPSGYWDCDTCWVQNKGSDNTCSACNSPRLNSIQTTNTTVPEFKFGYTGKTATTSSTTESTGFKFGLSNASTNVATTFRFGSLPATKTTAPAFVFGSGTLQTDSKTVPNLFGAKPLPENKEINETKKEIEVIDNSIDKKSDDDDDVTEIIEEKKEPVNKPMFGLAVPSAPMNLFGSTKPETEKTDKSWMTAPKPTEQFGFFGAETVETPKSAEKHKHDSDDVEVPKKKMLTLEPPMPSFSSLIAPNFTPLKPSNVNPLSSFKTPELASTAPNTTTSKTSSFSTKTAAIAVSTNSSEFLTPALPVTSAATSSLFRQITTASELTPGFFTAPSTVTTPTSKIPTASSAGSVFGTQPTTMFGSSKTGYNTQPMGSNAMFGSHTSPSSVTLPSYGYLTTSAGSGFGTTTTNSTFSPASSSSVFQSPPAAITTTTPISFFGTAPAAKSSFSFGQTTTVAAVPQFNTTTPTVAATVPSFTVPVTTTSFNSLSTPNLFAFGNQNASIFGGPATTQVATPTTTAAAMSFAGFGSTPRPAFQVPQLTAPATPAFAPVAPTNRFPGSGTPGFQFGGNNQQQQSAGIFQFTGTQEKTEPEAATTFHFNQPATTQPGFQFNAGTATAFNFGAGGTASPIPTFGPPGVPQNPNPSGNPFEMPVTTAAPTIPSNRLFRRARRRK</sequence>
<evidence type="ECO:0000256" key="20">
    <source>
        <dbReference type="PROSITE-ProRule" id="PRU00322"/>
    </source>
</evidence>
<dbReference type="GO" id="GO:0051028">
    <property type="term" value="P:mRNA transport"/>
    <property type="evidence" value="ECO:0007669"/>
    <property type="project" value="UniProtKB-KW"/>
</dbReference>
<keyword evidence="5" id="KW-0479">Metal-binding</keyword>
<feature type="compositionally biased region" description="Polar residues" evidence="21">
    <location>
        <begin position="196"/>
        <end position="206"/>
    </location>
</feature>
<comment type="cofactor">
    <cofactor evidence="1">
        <name>Zn(2+)</name>
        <dbReference type="ChEBI" id="CHEBI:29105"/>
    </cofactor>
</comment>
<dbReference type="PROSITE" id="PS50199">
    <property type="entry name" value="ZF_RANBP2_2"/>
    <property type="match status" value="3"/>
</dbReference>
<dbReference type="OMA" id="SASEWEC"/>
<dbReference type="PhylomeDB" id="T1J2Y7"/>
<dbReference type="GO" id="GO:0003677">
    <property type="term" value="F:DNA binding"/>
    <property type="evidence" value="ECO:0007669"/>
    <property type="project" value="UniProtKB-KW"/>
</dbReference>
<dbReference type="GO" id="GO:0031965">
    <property type="term" value="C:nuclear membrane"/>
    <property type="evidence" value="ECO:0007669"/>
    <property type="project" value="UniProtKB-SubCell"/>
</dbReference>
<dbReference type="SMART" id="SM00547">
    <property type="entry name" value="ZnF_RBZ"/>
    <property type="match status" value="3"/>
</dbReference>
<keyword evidence="15" id="KW-0539">Nucleus</keyword>
<dbReference type="EMBL" id="JH431814">
    <property type="status" value="NOT_ANNOTATED_CDS"/>
    <property type="molecule type" value="Genomic_DNA"/>
</dbReference>
<feature type="region of interest" description="Disordered" evidence="21">
    <location>
        <begin position="432"/>
        <end position="457"/>
    </location>
</feature>
<evidence type="ECO:0000256" key="7">
    <source>
        <dbReference type="ARBA" id="ARBA00022771"/>
    </source>
</evidence>
<feature type="compositionally biased region" description="Polar residues" evidence="21">
    <location>
        <begin position="537"/>
        <end position="546"/>
    </location>
</feature>
<dbReference type="GO" id="GO:0005643">
    <property type="term" value="C:nuclear pore"/>
    <property type="evidence" value="ECO:0007669"/>
    <property type="project" value="UniProtKB-SubCell"/>
</dbReference>
<feature type="region of interest" description="Disordered" evidence="21">
    <location>
        <begin position="698"/>
        <end position="728"/>
    </location>
</feature>
<evidence type="ECO:0000256" key="19">
    <source>
        <dbReference type="ARBA" id="ARBA00079437"/>
    </source>
</evidence>
<dbReference type="EnsemblMetazoa" id="SMAR007941-RA">
    <property type="protein sequence ID" value="SMAR007941-PA"/>
    <property type="gene ID" value="SMAR007941"/>
</dbReference>
<feature type="region of interest" description="Disordered" evidence="21">
    <location>
        <begin position="184"/>
        <end position="211"/>
    </location>
</feature>
<feature type="compositionally biased region" description="Basic and acidic residues" evidence="21">
    <location>
        <begin position="709"/>
        <end position="720"/>
    </location>
</feature>
<evidence type="ECO:0000256" key="5">
    <source>
        <dbReference type="ARBA" id="ARBA00022723"/>
    </source>
</evidence>
<feature type="domain" description="RanBP2-type" evidence="22">
    <location>
        <begin position="820"/>
        <end position="849"/>
    </location>
</feature>
<evidence type="ECO:0000256" key="2">
    <source>
        <dbReference type="ARBA" id="ARBA00004126"/>
    </source>
</evidence>
<dbReference type="SUPFAM" id="SSF90209">
    <property type="entry name" value="Ran binding protein zinc finger-like"/>
    <property type="match status" value="2"/>
</dbReference>
<evidence type="ECO:0000256" key="15">
    <source>
        <dbReference type="ARBA" id="ARBA00023242"/>
    </source>
</evidence>
<protein>
    <recommendedName>
        <fullName evidence="17">Nuclear pore complex protein Nup153</fullName>
    </recommendedName>
    <alternativeName>
        <fullName evidence="19">153 kDa nucleoporin</fullName>
    </alternativeName>
    <alternativeName>
        <fullName evidence="18">Nucleoporin Nup153</fullName>
    </alternativeName>
</protein>
<dbReference type="PROSITE" id="PS01358">
    <property type="entry name" value="ZF_RANBP2_1"/>
    <property type="match status" value="3"/>
</dbReference>
<keyword evidence="7 20" id="KW-0863">Zinc-finger</keyword>
<evidence type="ECO:0000256" key="3">
    <source>
        <dbReference type="ARBA" id="ARBA00004567"/>
    </source>
</evidence>
<evidence type="ECO:0000256" key="1">
    <source>
        <dbReference type="ARBA" id="ARBA00001947"/>
    </source>
</evidence>
<feature type="compositionally biased region" description="Polar residues" evidence="21">
    <location>
        <begin position="516"/>
        <end position="528"/>
    </location>
</feature>
<dbReference type="GO" id="GO:0017056">
    <property type="term" value="F:structural constituent of nuclear pore"/>
    <property type="evidence" value="ECO:0007669"/>
    <property type="project" value="TreeGrafter"/>
</dbReference>
<keyword evidence="10" id="KW-0653">Protein transport</keyword>
<dbReference type="InterPro" id="IPR001876">
    <property type="entry name" value="Znf_RanBP2"/>
</dbReference>
<name>T1J2Y7_STRMM</name>
<keyword evidence="14" id="KW-0472">Membrane</keyword>
<accession>T1J2Y7</accession>
<evidence type="ECO:0000256" key="9">
    <source>
        <dbReference type="ARBA" id="ARBA00022833"/>
    </source>
</evidence>
<dbReference type="FunFam" id="4.10.1060.10:FF:000003">
    <property type="entry name" value="E3 SUMO-protein ligase RanBP2"/>
    <property type="match status" value="1"/>
</dbReference>
<evidence type="ECO:0000256" key="16">
    <source>
        <dbReference type="ARBA" id="ARBA00060842"/>
    </source>
</evidence>
<dbReference type="InterPro" id="IPR026054">
    <property type="entry name" value="Nucleoporin"/>
</dbReference>
<dbReference type="GO" id="GO:0006405">
    <property type="term" value="P:RNA export from nucleus"/>
    <property type="evidence" value="ECO:0007669"/>
    <property type="project" value="TreeGrafter"/>
</dbReference>